<gene>
    <name evidence="2" type="ORF">ACFQ39_08200</name>
</gene>
<keyword evidence="1" id="KW-0812">Transmembrane</keyword>
<reference evidence="3" key="1">
    <citation type="journal article" date="2019" name="Int. J. Syst. Evol. Microbiol.">
        <title>The Global Catalogue of Microorganisms (GCM) 10K type strain sequencing project: providing services to taxonomists for standard genome sequencing and annotation.</title>
        <authorList>
            <consortium name="The Broad Institute Genomics Platform"/>
            <consortium name="The Broad Institute Genome Sequencing Center for Infectious Disease"/>
            <person name="Wu L."/>
            <person name="Ma J."/>
        </authorList>
    </citation>
    <scope>NUCLEOTIDE SEQUENCE [LARGE SCALE GENOMIC DNA]</scope>
    <source>
        <strain evidence="3">CCUG 61485</strain>
    </source>
</reference>
<protein>
    <submittedName>
        <fullName evidence="2">DUF4834 family protein</fullName>
    </submittedName>
</protein>
<proteinExistence type="predicted"/>
<keyword evidence="1" id="KW-0472">Membrane</keyword>
<sequence length="88" mass="10248">MQEASLQGILRTILIIMLLYYGMKLVGRILFPVFFKKMVKNFEKQANQYQNNQPQPNQKVGETIVDKVPDMKETSKSVGEYVDYEEVD</sequence>
<dbReference type="Proteomes" id="UP001597201">
    <property type="component" value="Unassembled WGS sequence"/>
</dbReference>
<dbReference type="RefSeq" id="WP_377177912.1">
    <property type="nucleotide sequence ID" value="NZ_JBHTMY010000003.1"/>
</dbReference>
<dbReference type="InterPro" id="IPR032272">
    <property type="entry name" value="DUF4834"/>
</dbReference>
<evidence type="ECO:0000313" key="3">
    <source>
        <dbReference type="Proteomes" id="UP001597201"/>
    </source>
</evidence>
<keyword evidence="3" id="KW-1185">Reference proteome</keyword>
<organism evidence="2 3">
    <name type="scientific">Namhaeicola litoreus</name>
    <dbReference type="NCBI Taxonomy" id="1052145"/>
    <lineage>
        <taxon>Bacteria</taxon>
        <taxon>Pseudomonadati</taxon>
        <taxon>Bacteroidota</taxon>
        <taxon>Flavobacteriia</taxon>
        <taxon>Flavobacteriales</taxon>
        <taxon>Flavobacteriaceae</taxon>
        <taxon>Namhaeicola</taxon>
    </lineage>
</organism>
<evidence type="ECO:0000313" key="2">
    <source>
        <dbReference type="EMBL" id="MFD1315592.1"/>
    </source>
</evidence>
<dbReference type="EMBL" id="JBHTMY010000003">
    <property type="protein sequence ID" value="MFD1315592.1"/>
    <property type="molecule type" value="Genomic_DNA"/>
</dbReference>
<dbReference type="Pfam" id="PF16118">
    <property type="entry name" value="DUF4834"/>
    <property type="match status" value="1"/>
</dbReference>
<comment type="caution">
    <text evidence="2">The sequence shown here is derived from an EMBL/GenBank/DDBJ whole genome shotgun (WGS) entry which is preliminary data.</text>
</comment>
<name>A0ABW3Y3I9_9FLAO</name>
<feature type="transmembrane region" description="Helical" evidence="1">
    <location>
        <begin position="12"/>
        <end position="35"/>
    </location>
</feature>
<accession>A0ABW3Y3I9</accession>
<evidence type="ECO:0000256" key="1">
    <source>
        <dbReference type="SAM" id="Phobius"/>
    </source>
</evidence>
<keyword evidence="1" id="KW-1133">Transmembrane helix</keyword>